<dbReference type="InterPro" id="IPR011009">
    <property type="entry name" value="Kinase-like_dom_sf"/>
</dbReference>
<feature type="transmembrane region" description="Helical" evidence="2">
    <location>
        <begin position="585"/>
        <end position="609"/>
    </location>
</feature>
<evidence type="ECO:0000313" key="4">
    <source>
        <dbReference type="Proteomes" id="UP000216725"/>
    </source>
</evidence>
<feature type="region of interest" description="Disordered" evidence="1">
    <location>
        <begin position="541"/>
        <end position="566"/>
    </location>
</feature>
<accession>A0A261EV86</accession>
<dbReference type="AlphaFoldDB" id="A0A261EV86"/>
<dbReference type="RefSeq" id="WP_094661226.1">
    <property type="nucleotide sequence ID" value="NZ_MWWR01000015.1"/>
</dbReference>
<feature type="compositionally biased region" description="Low complexity" evidence="1">
    <location>
        <begin position="494"/>
        <end position="510"/>
    </location>
</feature>
<dbReference type="OrthoDB" id="3232399at2"/>
<name>A0A261EV86_9BIFI</name>
<protein>
    <recommendedName>
        <fullName evidence="5">Protein kinase domain-containing protein</fullName>
    </recommendedName>
</protein>
<evidence type="ECO:0008006" key="5">
    <source>
        <dbReference type="Google" id="ProtNLM"/>
    </source>
</evidence>
<sequence>MIFNIGNTLLSRYTLVSLLLDKPGLTAWHAHDSVLAQDCQLFITNQKSTAEQVQNLASWLGGTRNPHFTQVQHLHAENSVCVVVTDLDDGMSLSDYLATDAPMSTAAMRTIIGSVTTAVTELQDAGFQHRALSSEFVRLGRQRITIADLPVSPLFSYPYLGLSASDIMQSTQATVLRQLGMLLYQMITRMPYIPGQTTSSSTLDASGIDIPDEFRILCTRTLGLRDDGDVMPPVPIVTIDEFLALLGPWKPASSLTDRDMLLPASAVSESIQDATIATISREDLVPIPASIMNFDATKSGHQNAHRRANWSENPLFQRDQVEDLPASDTAMYDEFSISDTMNDSSVRMPAVNQPIADSDTNAGFGMGGFGGGAAAGAAGMAGAGAGASGARNAASGSVNARPTVPLDVSAFRNGSASTQASTMALPADAQMTVNDAPTATEPAILTRSDGTPAAGNSAAGAATAASSNAASSNSPSSNGAQPLANLAAGSHSTDANGDASAQSGSADGSARPSIIPATQPIAILPTVPNRSLANLENRTTQYQEQHYHHRPAPPSFAPQDDAESSTTMTAIGIDDENENKGGHRAAIITLVIVFLVLLALIVSVATGLVKNSFTDDHSVWPSDLAAAGSSTDEMTSESSSTTQTTTTSSTPTNTTAYKVTGINYQQNPAGLKGYAFAVTLSQAEPVSKIVISSNAQGGMMSIYADSDFTTPQNGAAVASGAFDASGTTTLTLTKTTTTQKFVIWIDQGNFPTNGQLYINSITVY</sequence>
<evidence type="ECO:0000256" key="2">
    <source>
        <dbReference type="SAM" id="Phobius"/>
    </source>
</evidence>
<feature type="compositionally biased region" description="Low complexity" evidence="1">
    <location>
        <begin position="629"/>
        <end position="652"/>
    </location>
</feature>
<evidence type="ECO:0000256" key="1">
    <source>
        <dbReference type="SAM" id="MobiDB-lite"/>
    </source>
</evidence>
<dbReference type="SUPFAM" id="SSF56112">
    <property type="entry name" value="Protein kinase-like (PK-like)"/>
    <property type="match status" value="1"/>
</dbReference>
<dbReference type="Proteomes" id="UP000216725">
    <property type="component" value="Unassembled WGS sequence"/>
</dbReference>
<keyword evidence="4" id="KW-1185">Reference proteome</keyword>
<keyword evidence="2" id="KW-0812">Transmembrane</keyword>
<evidence type="ECO:0000313" key="3">
    <source>
        <dbReference type="EMBL" id="OZG50566.1"/>
    </source>
</evidence>
<gene>
    <name evidence="3" type="ORF">PSRA_1421</name>
</gene>
<keyword evidence="2" id="KW-0472">Membrane</keyword>
<feature type="region of interest" description="Disordered" evidence="1">
    <location>
        <begin position="466"/>
        <end position="513"/>
    </location>
</feature>
<feature type="compositionally biased region" description="Low complexity" evidence="1">
    <location>
        <begin position="466"/>
        <end position="480"/>
    </location>
</feature>
<reference evidence="3 4" key="1">
    <citation type="journal article" date="2017" name="BMC Genomics">
        <title>Comparative genomic and phylogenomic analyses of the Bifidobacteriaceae family.</title>
        <authorList>
            <person name="Lugli G.A."/>
            <person name="Milani C."/>
            <person name="Turroni F."/>
            <person name="Duranti S."/>
            <person name="Mancabelli L."/>
            <person name="Mangifesta M."/>
            <person name="Ferrario C."/>
            <person name="Modesto M."/>
            <person name="Mattarelli P."/>
            <person name="Jiri K."/>
            <person name="van Sinderen D."/>
            <person name="Ventura M."/>
        </authorList>
    </citation>
    <scope>NUCLEOTIDE SEQUENCE [LARGE SCALE GENOMIC DNA]</scope>
    <source>
        <strain evidence="3 4">DSM 24742</strain>
    </source>
</reference>
<proteinExistence type="predicted"/>
<comment type="caution">
    <text evidence="3">The sequence shown here is derived from an EMBL/GenBank/DDBJ whole genome shotgun (WGS) entry which is preliminary data.</text>
</comment>
<dbReference type="EMBL" id="MWWR01000015">
    <property type="protein sequence ID" value="OZG50566.1"/>
    <property type="molecule type" value="Genomic_DNA"/>
</dbReference>
<feature type="region of interest" description="Disordered" evidence="1">
    <location>
        <begin position="620"/>
        <end position="652"/>
    </location>
</feature>
<organism evidence="3 4">
    <name type="scientific">Pseudoscardovia radai</name>
    <dbReference type="NCBI Taxonomy" id="987066"/>
    <lineage>
        <taxon>Bacteria</taxon>
        <taxon>Bacillati</taxon>
        <taxon>Actinomycetota</taxon>
        <taxon>Actinomycetes</taxon>
        <taxon>Bifidobacteriales</taxon>
        <taxon>Bifidobacteriaceae</taxon>
        <taxon>Pseudoscardovia</taxon>
    </lineage>
</organism>
<keyword evidence="2" id="KW-1133">Transmembrane helix</keyword>
<dbReference type="Gene3D" id="1.10.510.10">
    <property type="entry name" value="Transferase(Phosphotransferase) domain 1"/>
    <property type="match status" value="1"/>
</dbReference>